<feature type="compositionally biased region" description="Basic and acidic residues" evidence="1">
    <location>
        <begin position="115"/>
        <end position="128"/>
    </location>
</feature>
<dbReference type="Proteomes" id="UP000707451">
    <property type="component" value="Unassembled WGS sequence"/>
</dbReference>
<dbReference type="AlphaFoldDB" id="A0A9P8BPF1"/>
<dbReference type="EMBL" id="JAHRHY010000018">
    <property type="protein sequence ID" value="KAG9062816.1"/>
    <property type="molecule type" value="Genomic_DNA"/>
</dbReference>
<feature type="compositionally biased region" description="Basic and acidic residues" evidence="1">
    <location>
        <begin position="54"/>
        <end position="64"/>
    </location>
</feature>
<feature type="compositionally biased region" description="Basic and acidic residues" evidence="1">
    <location>
        <begin position="258"/>
        <end position="279"/>
    </location>
</feature>
<feature type="compositionally biased region" description="Basic and acidic residues" evidence="1">
    <location>
        <begin position="292"/>
        <end position="301"/>
    </location>
</feature>
<feature type="compositionally biased region" description="Acidic residues" evidence="1">
    <location>
        <begin position="129"/>
        <end position="141"/>
    </location>
</feature>
<protein>
    <recommendedName>
        <fullName evidence="2">WKF domain-containing protein</fullName>
    </recommendedName>
</protein>
<proteinExistence type="predicted"/>
<accession>A0A9P8BPF1</accession>
<feature type="compositionally biased region" description="Low complexity" evidence="1">
    <location>
        <begin position="21"/>
        <end position="32"/>
    </location>
</feature>
<dbReference type="Pfam" id="PF10180">
    <property type="entry name" value="WKF"/>
    <property type="match status" value="1"/>
</dbReference>
<evidence type="ECO:0000256" key="1">
    <source>
        <dbReference type="SAM" id="MobiDB-lite"/>
    </source>
</evidence>
<evidence type="ECO:0000259" key="2">
    <source>
        <dbReference type="Pfam" id="PF10180"/>
    </source>
</evidence>
<feature type="compositionally biased region" description="Low complexity" evidence="1">
    <location>
        <begin position="76"/>
        <end position="87"/>
    </location>
</feature>
<feature type="compositionally biased region" description="Basic and acidic residues" evidence="1">
    <location>
        <begin position="153"/>
        <end position="168"/>
    </location>
</feature>
<dbReference type="PANTHER" id="PTHR22306:SF2">
    <property type="entry name" value="CHROMOSOME 7 OPEN READING FRAME 50"/>
    <property type="match status" value="1"/>
</dbReference>
<reference evidence="3" key="1">
    <citation type="submission" date="2021-06" db="EMBL/GenBank/DDBJ databases">
        <title>Genome Sequence of Mortierella hyaline Strain SCG-10, a Cold-Adapted, Nitrate-Reducing Fungus Isolated from Soil in Minnesota, USA.</title>
        <authorList>
            <person name="Aldossari N."/>
        </authorList>
    </citation>
    <scope>NUCLEOTIDE SEQUENCE</scope>
    <source>
        <strain evidence="3">SCG-10</strain>
    </source>
</reference>
<organism evidence="3 4">
    <name type="scientific">Linnemannia hyalina</name>
    <dbReference type="NCBI Taxonomy" id="64524"/>
    <lineage>
        <taxon>Eukaryota</taxon>
        <taxon>Fungi</taxon>
        <taxon>Fungi incertae sedis</taxon>
        <taxon>Mucoromycota</taxon>
        <taxon>Mortierellomycotina</taxon>
        <taxon>Mortierellomycetes</taxon>
        <taxon>Mortierellales</taxon>
        <taxon>Mortierellaceae</taxon>
        <taxon>Linnemannia</taxon>
    </lineage>
</organism>
<sequence>MSDSTVKRVKVSKPEKKKAQPATSTTTTATITPPTPEDALIDIPAIKKKKERRVKTDADIAAKQERKRLRKETELAKSATANTKAASGPRKPTAQNKTPKWKQFLKNSSEADNAEQLKDTSYKVKGDDGSGDEDSDSDSSDDDKKKTKKRKADKQSTKDASKKPKQDDAQLPESDAAAPGLAYLVEWKKARETWKFQKLRQVWLINHMYDDKQLPDSHWSLFLEYIHDLKGAARNSAIADAKKIVEAPESEDEEEKEKEEKEETKKTEENEDQEMKDGSIESEETSTIPLTEEERAAEEASKAAKVEAKRAAVVKSSRALAVLRVLA</sequence>
<dbReference type="PANTHER" id="PTHR22306">
    <property type="entry name" value="CHROMOSOME 7 OPEN READING FRAME 50"/>
    <property type="match status" value="1"/>
</dbReference>
<evidence type="ECO:0000313" key="3">
    <source>
        <dbReference type="EMBL" id="KAG9062816.1"/>
    </source>
</evidence>
<keyword evidence="4" id="KW-1185">Reference proteome</keyword>
<evidence type="ECO:0000313" key="4">
    <source>
        <dbReference type="Proteomes" id="UP000707451"/>
    </source>
</evidence>
<feature type="compositionally biased region" description="Acidic residues" evidence="1">
    <location>
        <begin position="248"/>
        <end position="257"/>
    </location>
</feature>
<name>A0A9P8BPF1_9FUNG</name>
<dbReference type="InterPro" id="IPR019327">
    <property type="entry name" value="WKF"/>
</dbReference>
<gene>
    <name evidence="3" type="ORF">KI688_005122</name>
</gene>
<comment type="caution">
    <text evidence="3">The sequence shown here is derived from an EMBL/GenBank/DDBJ whole genome shotgun (WGS) entry which is preliminary data.</text>
</comment>
<feature type="domain" description="WKF" evidence="2">
    <location>
        <begin position="182"/>
        <end position="244"/>
    </location>
</feature>
<dbReference type="OrthoDB" id="10261563at2759"/>
<feature type="region of interest" description="Disordered" evidence="1">
    <location>
        <begin position="243"/>
        <end position="301"/>
    </location>
</feature>
<feature type="region of interest" description="Disordered" evidence="1">
    <location>
        <begin position="1"/>
        <end position="178"/>
    </location>
</feature>